<dbReference type="Proteomes" id="UP001152766">
    <property type="component" value="Unassembled WGS sequence"/>
</dbReference>
<sequence>MRRLVRCTLCLSAACGAGLAPVAAQGAGSGVGGTVTLWPTQPGPQRRGEAGTAPFADATIELRDARGRPIATSRTDAAGRFRIPARPGRSEVRVRIHNSPLPRCDSVQAVVQAQQTVDVTIACDSGLR</sequence>
<evidence type="ECO:0000256" key="1">
    <source>
        <dbReference type="SAM" id="SignalP"/>
    </source>
</evidence>
<evidence type="ECO:0000313" key="2">
    <source>
        <dbReference type="EMBL" id="MDG0862335.1"/>
    </source>
</evidence>
<dbReference type="RefSeq" id="WP_268148659.1">
    <property type="nucleotide sequence ID" value="NZ_JAPPUW010000005.1"/>
</dbReference>
<reference evidence="2" key="1">
    <citation type="submission" date="2019-02" db="EMBL/GenBank/DDBJ databases">
        <title>Draft genome of the type strain Pelomonas aquatica CCUG 52575T.</title>
        <authorList>
            <person name="Gomila M."/>
            <person name="Lalucat J."/>
        </authorList>
    </citation>
    <scope>NUCLEOTIDE SEQUENCE</scope>
    <source>
        <strain evidence="2">CCUG 52575</strain>
    </source>
</reference>
<accession>A0A9X4R4A4</accession>
<organism evidence="2 3">
    <name type="scientific">Pelomonas aquatica</name>
    <dbReference type="NCBI Taxonomy" id="431058"/>
    <lineage>
        <taxon>Bacteria</taxon>
        <taxon>Pseudomonadati</taxon>
        <taxon>Pseudomonadota</taxon>
        <taxon>Betaproteobacteria</taxon>
        <taxon>Burkholderiales</taxon>
        <taxon>Sphaerotilaceae</taxon>
        <taxon>Roseateles</taxon>
    </lineage>
</organism>
<keyword evidence="2" id="KW-0378">Hydrolase</keyword>
<dbReference type="GO" id="GO:0004180">
    <property type="term" value="F:carboxypeptidase activity"/>
    <property type="evidence" value="ECO:0007669"/>
    <property type="project" value="UniProtKB-KW"/>
</dbReference>
<keyword evidence="2" id="KW-0645">Protease</keyword>
<dbReference type="EMBL" id="SGUG01000009">
    <property type="protein sequence ID" value="MDG0862335.1"/>
    <property type="molecule type" value="Genomic_DNA"/>
</dbReference>
<dbReference type="InterPro" id="IPR008969">
    <property type="entry name" value="CarboxyPept-like_regulatory"/>
</dbReference>
<name>A0A9X4R4A4_9BURK</name>
<evidence type="ECO:0000313" key="3">
    <source>
        <dbReference type="Proteomes" id="UP001152766"/>
    </source>
</evidence>
<keyword evidence="2" id="KW-0121">Carboxypeptidase</keyword>
<keyword evidence="3" id="KW-1185">Reference proteome</keyword>
<dbReference type="AlphaFoldDB" id="A0A9X4R4A4"/>
<gene>
    <name evidence="2" type="ORF">EXJ73_07615</name>
</gene>
<keyword evidence="1" id="KW-0732">Signal</keyword>
<proteinExistence type="predicted"/>
<feature type="signal peptide" evidence="1">
    <location>
        <begin position="1"/>
        <end position="26"/>
    </location>
</feature>
<protein>
    <submittedName>
        <fullName evidence="2">Carboxypeptidase regulatory-like domain-containing protein</fullName>
    </submittedName>
</protein>
<feature type="chain" id="PRO_5040897120" evidence="1">
    <location>
        <begin position="27"/>
        <end position="128"/>
    </location>
</feature>
<dbReference type="SUPFAM" id="SSF49464">
    <property type="entry name" value="Carboxypeptidase regulatory domain-like"/>
    <property type="match status" value="1"/>
</dbReference>
<comment type="caution">
    <text evidence="2">The sequence shown here is derived from an EMBL/GenBank/DDBJ whole genome shotgun (WGS) entry which is preliminary data.</text>
</comment>